<evidence type="ECO:0000313" key="6">
    <source>
        <dbReference type="EMBL" id="KAE9145347.1"/>
    </source>
</evidence>
<evidence type="ECO:0000313" key="9">
    <source>
        <dbReference type="EMBL" id="KAE9240359.1"/>
    </source>
</evidence>
<dbReference type="Proteomes" id="UP000486351">
    <property type="component" value="Unassembled WGS sequence"/>
</dbReference>
<protein>
    <submittedName>
        <fullName evidence="3">Uncharacterized protein</fullName>
    </submittedName>
</protein>
<reference evidence="18 19" key="1">
    <citation type="submission" date="2018-09" db="EMBL/GenBank/DDBJ databases">
        <title>Genomic investigation of the strawberry pathogen Phytophthora fragariae indicates pathogenicity is determined by transcriptional variation in three key races.</title>
        <authorList>
            <person name="Adams T.M."/>
            <person name="Armitage A.D."/>
            <person name="Sobczyk M.K."/>
            <person name="Bates H.J."/>
            <person name="Dunwell J.M."/>
            <person name="Nellist C.F."/>
            <person name="Harrison R.J."/>
        </authorList>
    </citation>
    <scope>NUCLEOTIDE SEQUENCE [LARGE SCALE GENOMIC DNA]</scope>
    <source>
        <strain evidence="10 14">A4</strain>
        <strain evidence="9 15">BC-1</strain>
        <strain evidence="8 19">BC-23</strain>
        <strain evidence="7 13">NOV-27</strain>
        <strain evidence="6 16">NOV-5</strain>
        <strain evidence="4 17">NOV-71</strain>
        <strain evidence="11 20">NOV-77</strain>
        <strain evidence="2 12">NOV-9</strain>
        <strain evidence="5 21">ONT-3</strain>
        <strain evidence="3 18">SCRP245</strain>
    </source>
</reference>
<evidence type="ECO:0000313" key="21">
    <source>
        <dbReference type="Proteomes" id="UP000488956"/>
    </source>
</evidence>
<dbReference type="Proteomes" id="UP000440732">
    <property type="component" value="Unassembled WGS sequence"/>
</dbReference>
<evidence type="ECO:0000256" key="1">
    <source>
        <dbReference type="SAM" id="SignalP"/>
    </source>
</evidence>
<dbReference type="EMBL" id="QXFW01000413">
    <property type="protein sequence ID" value="KAE9013011.1"/>
    <property type="molecule type" value="Genomic_DNA"/>
</dbReference>
<dbReference type="Proteomes" id="UP000437068">
    <property type="component" value="Unassembled WGS sequence"/>
</dbReference>
<feature type="chain" id="PRO_5036379998" evidence="1">
    <location>
        <begin position="17"/>
        <end position="54"/>
    </location>
</feature>
<keyword evidence="1" id="KW-0732">Signal</keyword>
<evidence type="ECO:0000313" key="4">
    <source>
        <dbReference type="EMBL" id="KAE9116591.1"/>
    </source>
</evidence>
<gene>
    <name evidence="10" type="ORF">PF001_g8868</name>
    <name evidence="9" type="ORF">PF002_g9793</name>
    <name evidence="8" type="ORF">PF004_g8445</name>
    <name evidence="7" type="ORF">PF005_g9441</name>
    <name evidence="6" type="ORF">PF006_g9791</name>
    <name evidence="4" type="ORF">PF007_g9604</name>
    <name evidence="11" type="ORF">PF008_g13125</name>
    <name evidence="2" type="ORF">PF009_g10664</name>
    <name evidence="5" type="ORF">PF010_g8816</name>
    <name evidence="3" type="ORF">PF011_g8667</name>
</gene>
<comment type="caution">
    <text evidence="3">The sequence shown here is derived from an EMBL/GenBank/DDBJ whole genome shotgun (WGS) entry which is preliminary data.</text>
</comment>
<evidence type="ECO:0000313" key="8">
    <source>
        <dbReference type="EMBL" id="KAE9237923.1"/>
    </source>
</evidence>
<evidence type="ECO:0000313" key="10">
    <source>
        <dbReference type="EMBL" id="KAE9313173.1"/>
    </source>
</evidence>
<proteinExistence type="predicted"/>
<accession>A0A6A3L096</accession>
<dbReference type="EMBL" id="QXGF01000485">
    <property type="protein sequence ID" value="KAE8939490.1"/>
    <property type="molecule type" value="Genomic_DNA"/>
</dbReference>
<evidence type="ECO:0000313" key="11">
    <source>
        <dbReference type="EMBL" id="KAE9336212.1"/>
    </source>
</evidence>
<evidence type="ECO:0000313" key="14">
    <source>
        <dbReference type="Proteomes" id="UP000437068"/>
    </source>
</evidence>
<evidence type="ECO:0000313" key="17">
    <source>
        <dbReference type="Proteomes" id="UP000441208"/>
    </source>
</evidence>
<sequence length="54" mass="5925">MLRVLTFTIHYGCVLSAAVMTLGFDKFGTHTNFCCKNTVVLDGLHGASWLCSFP</sequence>
<dbReference type="Proteomes" id="UP000476176">
    <property type="component" value="Unassembled WGS sequence"/>
</dbReference>
<dbReference type="Proteomes" id="UP000440367">
    <property type="component" value="Unassembled WGS sequence"/>
</dbReference>
<dbReference type="EMBL" id="QXGA01000477">
    <property type="protein sequence ID" value="KAE9145347.1"/>
    <property type="molecule type" value="Genomic_DNA"/>
</dbReference>
<dbReference type="EMBL" id="QXGD01000414">
    <property type="protein sequence ID" value="KAE9240359.1"/>
    <property type="molecule type" value="Genomic_DNA"/>
</dbReference>
<dbReference type="EMBL" id="QXGC01000393">
    <property type="protein sequence ID" value="KAE9237923.1"/>
    <property type="molecule type" value="Genomic_DNA"/>
</dbReference>
<dbReference type="EMBL" id="QXFX01000409">
    <property type="protein sequence ID" value="KAE9116837.1"/>
    <property type="molecule type" value="Genomic_DNA"/>
</dbReference>
<dbReference type="AlphaFoldDB" id="A0A6A3L096"/>
<evidence type="ECO:0000313" key="3">
    <source>
        <dbReference type="EMBL" id="KAE9013011.1"/>
    </source>
</evidence>
<name>A0A6A3L096_9STRA</name>
<organism evidence="3 18">
    <name type="scientific">Phytophthora fragariae</name>
    <dbReference type="NCBI Taxonomy" id="53985"/>
    <lineage>
        <taxon>Eukaryota</taxon>
        <taxon>Sar</taxon>
        <taxon>Stramenopiles</taxon>
        <taxon>Oomycota</taxon>
        <taxon>Peronosporomycetes</taxon>
        <taxon>Peronosporales</taxon>
        <taxon>Peronosporaceae</taxon>
        <taxon>Phytophthora</taxon>
    </lineage>
</organism>
<keyword evidence="13" id="KW-1185">Reference proteome</keyword>
<dbReference type="Proteomes" id="UP000433483">
    <property type="component" value="Unassembled WGS sequence"/>
</dbReference>
<evidence type="ECO:0000313" key="20">
    <source>
        <dbReference type="Proteomes" id="UP000486351"/>
    </source>
</evidence>
<evidence type="ECO:0000313" key="7">
    <source>
        <dbReference type="EMBL" id="KAE9215426.1"/>
    </source>
</evidence>
<dbReference type="Proteomes" id="UP000488956">
    <property type="component" value="Unassembled WGS sequence"/>
</dbReference>
<evidence type="ECO:0000313" key="18">
    <source>
        <dbReference type="Proteomes" id="UP000460718"/>
    </source>
</evidence>
<dbReference type="Proteomes" id="UP000441208">
    <property type="component" value="Unassembled WGS sequence"/>
</dbReference>
<evidence type="ECO:0000313" key="15">
    <source>
        <dbReference type="Proteomes" id="UP000440367"/>
    </source>
</evidence>
<dbReference type="Proteomes" id="UP000460718">
    <property type="component" value="Unassembled WGS sequence"/>
</dbReference>
<evidence type="ECO:0000313" key="5">
    <source>
        <dbReference type="EMBL" id="KAE9116837.1"/>
    </source>
</evidence>
<dbReference type="EMBL" id="QXFZ01000435">
    <property type="protein sequence ID" value="KAE9116591.1"/>
    <property type="molecule type" value="Genomic_DNA"/>
</dbReference>
<dbReference type="Proteomes" id="UP000429523">
    <property type="component" value="Unassembled WGS sequence"/>
</dbReference>
<evidence type="ECO:0000313" key="13">
    <source>
        <dbReference type="Proteomes" id="UP000433483"/>
    </source>
</evidence>
<evidence type="ECO:0000313" key="12">
    <source>
        <dbReference type="Proteomes" id="UP000429523"/>
    </source>
</evidence>
<evidence type="ECO:0000313" key="19">
    <source>
        <dbReference type="Proteomes" id="UP000476176"/>
    </source>
</evidence>
<dbReference type="EMBL" id="QXGB01000425">
    <property type="protein sequence ID" value="KAE9215426.1"/>
    <property type="molecule type" value="Genomic_DNA"/>
</dbReference>
<feature type="signal peptide" evidence="1">
    <location>
        <begin position="1"/>
        <end position="16"/>
    </location>
</feature>
<evidence type="ECO:0000313" key="16">
    <source>
        <dbReference type="Proteomes" id="UP000440732"/>
    </source>
</evidence>
<evidence type="ECO:0000313" key="2">
    <source>
        <dbReference type="EMBL" id="KAE8939490.1"/>
    </source>
</evidence>
<dbReference type="EMBL" id="QXGE01000413">
    <property type="protein sequence ID" value="KAE9313173.1"/>
    <property type="molecule type" value="Genomic_DNA"/>
</dbReference>
<dbReference type="EMBL" id="QXFY01000762">
    <property type="protein sequence ID" value="KAE9336212.1"/>
    <property type="molecule type" value="Genomic_DNA"/>
</dbReference>